<evidence type="ECO:0000259" key="4">
    <source>
        <dbReference type="Pfam" id="PF25967"/>
    </source>
</evidence>
<feature type="coiled-coil region" evidence="3">
    <location>
        <begin position="122"/>
        <end position="149"/>
    </location>
</feature>
<dbReference type="InterPro" id="IPR058627">
    <property type="entry name" value="MdtA-like_C"/>
</dbReference>
<dbReference type="InterPro" id="IPR050465">
    <property type="entry name" value="UPF0194_transport"/>
</dbReference>
<dbReference type="PANTHER" id="PTHR32347">
    <property type="entry name" value="EFFLUX SYSTEM COMPONENT YKNX-RELATED"/>
    <property type="match status" value="1"/>
</dbReference>
<organism evidence="5 6">
    <name type="scientific">Massilia suwonensis</name>
    <dbReference type="NCBI Taxonomy" id="648895"/>
    <lineage>
        <taxon>Bacteria</taxon>
        <taxon>Pseudomonadati</taxon>
        <taxon>Pseudomonadota</taxon>
        <taxon>Betaproteobacteria</taxon>
        <taxon>Burkholderiales</taxon>
        <taxon>Oxalobacteraceae</taxon>
        <taxon>Telluria group</taxon>
        <taxon>Massilia</taxon>
    </lineage>
</organism>
<name>A0ABW0MMM7_9BURK</name>
<dbReference type="Gene3D" id="2.40.420.20">
    <property type="match status" value="1"/>
</dbReference>
<dbReference type="Proteomes" id="UP001596101">
    <property type="component" value="Unassembled WGS sequence"/>
</dbReference>
<protein>
    <submittedName>
        <fullName evidence="5">Efflux RND transporter periplasmic adaptor subunit</fullName>
    </submittedName>
</protein>
<feature type="domain" description="Multidrug resistance protein MdtA-like C-terminal permuted SH3" evidence="4">
    <location>
        <begin position="356"/>
        <end position="415"/>
    </location>
</feature>
<comment type="subcellular location">
    <subcellularLocation>
        <location evidence="1">Cell envelope</location>
    </subcellularLocation>
</comment>
<dbReference type="PANTHER" id="PTHR32347:SF23">
    <property type="entry name" value="BLL5650 PROTEIN"/>
    <property type="match status" value="1"/>
</dbReference>
<reference evidence="6" key="1">
    <citation type="journal article" date="2019" name="Int. J. Syst. Evol. Microbiol.">
        <title>The Global Catalogue of Microorganisms (GCM) 10K type strain sequencing project: providing services to taxonomists for standard genome sequencing and annotation.</title>
        <authorList>
            <consortium name="The Broad Institute Genomics Platform"/>
            <consortium name="The Broad Institute Genome Sequencing Center for Infectious Disease"/>
            <person name="Wu L."/>
            <person name="Ma J."/>
        </authorList>
    </citation>
    <scope>NUCLEOTIDE SEQUENCE [LARGE SCALE GENOMIC DNA]</scope>
    <source>
        <strain evidence="6">CCUG 43111</strain>
    </source>
</reference>
<dbReference type="EMBL" id="JBHSMR010000013">
    <property type="protein sequence ID" value="MFC5479090.1"/>
    <property type="molecule type" value="Genomic_DNA"/>
</dbReference>
<gene>
    <name evidence="5" type="ORF">ACFPQ5_12850</name>
</gene>
<evidence type="ECO:0000256" key="1">
    <source>
        <dbReference type="ARBA" id="ARBA00004196"/>
    </source>
</evidence>
<dbReference type="PRINTS" id="PR01490">
    <property type="entry name" value="RTXTOXIND"/>
</dbReference>
<sequence>MSLKPIPTPATGAAMDTIVPRKRGRKMLLAGAAAALLLAMGATLWQQIPRGLRVQRADIQLAPVEQGVLSDELLVRANAEPLDSVILDSVESGRIEEVFVRDGDVVHKGQLLFRIANPQRNLELLARQAEQAQQLYNLANLRLAQESDRSTRQRRLDELAFSLEQAQKRHARNERLAAQGFISPVALEESRDAYDKEARAIALEKRSAAADSQVRAPALSQLEKAIGGLDSGLQLVQATVDALVVRAPSAGRLTDFRMQVGESIVTGKNVGRIDDPSRFKLAARIDEFYLNRVGSGRSGSVEHDGRRYPVQVANVYPQIKDGRFLAELRFSGEQPASLRPGQSLDTQLTLGQPARALVLPGGAWVGDSGGAWVYVLGADGRTAQRREVRTGRRSNAQVEVLSGLRPGEQVIVSGYTAFGQSTLLNISQ</sequence>
<keyword evidence="6" id="KW-1185">Reference proteome</keyword>
<comment type="caution">
    <text evidence="5">The sequence shown here is derived from an EMBL/GenBank/DDBJ whole genome shotgun (WGS) entry which is preliminary data.</text>
</comment>
<evidence type="ECO:0000256" key="3">
    <source>
        <dbReference type="SAM" id="Coils"/>
    </source>
</evidence>
<dbReference type="Gene3D" id="1.10.287.470">
    <property type="entry name" value="Helix hairpin bin"/>
    <property type="match status" value="1"/>
</dbReference>
<accession>A0ABW0MMM7</accession>
<evidence type="ECO:0000313" key="6">
    <source>
        <dbReference type="Proteomes" id="UP001596101"/>
    </source>
</evidence>
<evidence type="ECO:0000256" key="2">
    <source>
        <dbReference type="ARBA" id="ARBA00023054"/>
    </source>
</evidence>
<dbReference type="Pfam" id="PF25967">
    <property type="entry name" value="RND-MFP_C"/>
    <property type="match status" value="1"/>
</dbReference>
<keyword evidence="2 3" id="KW-0175">Coiled coil</keyword>
<evidence type="ECO:0000313" key="5">
    <source>
        <dbReference type="EMBL" id="MFC5479090.1"/>
    </source>
</evidence>
<proteinExistence type="predicted"/>
<dbReference type="Gene3D" id="2.40.50.100">
    <property type="match status" value="1"/>
</dbReference>
<dbReference type="RefSeq" id="WP_379755953.1">
    <property type="nucleotide sequence ID" value="NZ_JBHSMR010000013.1"/>
</dbReference>